<dbReference type="SUPFAM" id="SSF53697">
    <property type="entry name" value="SIS domain"/>
    <property type="match status" value="1"/>
</dbReference>
<keyword evidence="4" id="KW-1185">Reference proteome</keyword>
<protein>
    <submittedName>
        <fullName evidence="3">Phosphoheptose isomerase</fullName>
    </submittedName>
</protein>
<evidence type="ECO:0000256" key="1">
    <source>
        <dbReference type="SAM" id="MobiDB-lite"/>
    </source>
</evidence>
<dbReference type="Proteomes" id="UP000645217">
    <property type="component" value="Unassembled WGS sequence"/>
</dbReference>
<evidence type="ECO:0000313" key="4">
    <source>
        <dbReference type="Proteomes" id="UP000645217"/>
    </source>
</evidence>
<organism evidence="3 4">
    <name type="scientific">Sphaerisporangium melleum</name>
    <dbReference type="NCBI Taxonomy" id="321316"/>
    <lineage>
        <taxon>Bacteria</taxon>
        <taxon>Bacillati</taxon>
        <taxon>Actinomycetota</taxon>
        <taxon>Actinomycetes</taxon>
        <taxon>Streptosporangiales</taxon>
        <taxon>Streptosporangiaceae</taxon>
        <taxon>Sphaerisporangium</taxon>
    </lineage>
</organism>
<sequence>MHTNFSRLRAALAAVDARTRTIDAWGSTLAEVLGAGGRLLACGNGGSAAEAQHLTAELVGRFRADRRPYAAIALHADTSATTAIANDYGAEEVYARQVRAHGHPGDVLLCLSTSGASANVVAAAEAARECGLTTWALTGQAPNPLAAMCDEAVAVPSRDCATVQEVHLAVVHLLCDAFEAALRDTGGAPARAAADRRGMSVDGFGTPSSADGRRRAATPDGYEGSLG</sequence>
<reference evidence="3" key="1">
    <citation type="journal article" date="2014" name="Int. J. Syst. Evol. Microbiol.">
        <title>Complete genome sequence of Corynebacterium casei LMG S-19264T (=DSM 44701T), isolated from a smear-ripened cheese.</title>
        <authorList>
            <consortium name="US DOE Joint Genome Institute (JGI-PGF)"/>
            <person name="Walter F."/>
            <person name="Albersmeier A."/>
            <person name="Kalinowski J."/>
            <person name="Ruckert C."/>
        </authorList>
    </citation>
    <scope>NUCLEOTIDE SEQUENCE</scope>
    <source>
        <strain evidence="3">JCM 13064</strain>
    </source>
</reference>
<feature type="domain" description="SIS" evidence="2">
    <location>
        <begin position="29"/>
        <end position="188"/>
    </location>
</feature>
<feature type="region of interest" description="Disordered" evidence="1">
    <location>
        <begin position="191"/>
        <end position="227"/>
    </location>
</feature>
<dbReference type="GO" id="GO:0097367">
    <property type="term" value="F:carbohydrate derivative binding"/>
    <property type="evidence" value="ECO:0007669"/>
    <property type="project" value="InterPro"/>
</dbReference>
<name>A0A917VNS9_9ACTN</name>
<dbReference type="CDD" id="cd05006">
    <property type="entry name" value="SIS_GmhA"/>
    <property type="match status" value="1"/>
</dbReference>
<accession>A0A917VNS9</accession>
<dbReference type="PANTHER" id="PTHR30390">
    <property type="entry name" value="SEDOHEPTULOSE 7-PHOSPHATE ISOMERASE / DNAA INITIATOR-ASSOCIATING FACTOR FOR REPLICATION INITIATION"/>
    <property type="match status" value="1"/>
</dbReference>
<dbReference type="GO" id="GO:0016853">
    <property type="term" value="F:isomerase activity"/>
    <property type="evidence" value="ECO:0007669"/>
    <property type="project" value="UniProtKB-KW"/>
</dbReference>
<gene>
    <name evidence="3" type="primary">gmhA</name>
    <name evidence="3" type="ORF">GCM10007964_52300</name>
</gene>
<dbReference type="InterPro" id="IPR001347">
    <property type="entry name" value="SIS_dom"/>
</dbReference>
<dbReference type="AlphaFoldDB" id="A0A917VNS9"/>
<dbReference type="Gene3D" id="3.40.50.10490">
    <property type="entry name" value="Glucose-6-phosphate isomerase like protein, domain 1"/>
    <property type="match status" value="1"/>
</dbReference>
<dbReference type="GO" id="GO:1901135">
    <property type="term" value="P:carbohydrate derivative metabolic process"/>
    <property type="evidence" value="ECO:0007669"/>
    <property type="project" value="InterPro"/>
</dbReference>
<comment type="caution">
    <text evidence="3">The sequence shown here is derived from an EMBL/GenBank/DDBJ whole genome shotgun (WGS) entry which is preliminary data.</text>
</comment>
<proteinExistence type="predicted"/>
<dbReference type="Pfam" id="PF13580">
    <property type="entry name" value="SIS_2"/>
    <property type="match status" value="1"/>
</dbReference>
<dbReference type="InterPro" id="IPR046348">
    <property type="entry name" value="SIS_dom_sf"/>
</dbReference>
<dbReference type="EMBL" id="BMNT01000031">
    <property type="protein sequence ID" value="GGL03741.1"/>
    <property type="molecule type" value="Genomic_DNA"/>
</dbReference>
<dbReference type="InterPro" id="IPR035461">
    <property type="entry name" value="GmhA/DiaA"/>
</dbReference>
<evidence type="ECO:0000313" key="3">
    <source>
        <dbReference type="EMBL" id="GGL03741.1"/>
    </source>
</evidence>
<dbReference type="InterPro" id="IPR050099">
    <property type="entry name" value="SIS_GmhA/DiaA_subfam"/>
</dbReference>
<dbReference type="PROSITE" id="PS51464">
    <property type="entry name" value="SIS"/>
    <property type="match status" value="1"/>
</dbReference>
<evidence type="ECO:0000259" key="2">
    <source>
        <dbReference type="PROSITE" id="PS51464"/>
    </source>
</evidence>
<dbReference type="RefSeq" id="WP_189165684.1">
    <property type="nucleotide sequence ID" value="NZ_BMNT01000031.1"/>
</dbReference>
<keyword evidence="3" id="KW-0413">Isomerase</keyword>
<dbReference type="PANTHER" id="PTHR30390:SF6">
    <property type="entry name" value="DNAA INITIATOR-ASSOCIATING PROTEIN DIAA"/>
    <property type="match status" value="1"/>
</dbReference>
<reference evidence="3" key="2">
    <citation type="submission" date="2020-09" db="EMBL/GenBank/DDBJ databases">
        <authorList>
            <person name="Sun Q."/>
            <person name="Ohkuma M."/>
        </authorList>
    </citation>
    <scope>NUCLEOTIDE SEQUENCE</scope>
    <source>
        <strain evidence="3">JCM 13064</strain>
    </source>
</reference>